<proteinExistence type="predicted"/>
<evidence type="ECO:0000313" key="2">
    <source>
        <dbReference type="Proteomes" id="UP000027456"/>
    </source>
</evidence>
<gene>
    <name evidence="1" type="ORF">V565_255440</name>
</gene>
<feature type="non-terminal residue" evidence="1">
    <location>
        <position position="1"/>
    </location>
</feature>
<evidence type="ECO:0000313" key="1">
    <source>
        <dbReference type="EMBL" id="KEP45616.1"/>
    </source>
</evidence>
<dbReference type="AlphaFoldDB" id="A0A074REQ5"/>
<organism evidence="1 2">
    <name type="scientific">Rhizoctonia solani 123E</name>
    <dbReference type="NCBI Taxonomy" id="1423351"/>
    <lineage>
        <taxon>Eukaryota</taxon>
        <taxon>Fungi</taxon>
        <taxon>Dikarya</taxon>
        <taxon>Basidiomycota</taxon>
        <taxon>Agaricomycotina</taxon>
        <taxon>Agaricomycetes</taxon>
        <taxon>Cantharellales</taxon>
        <taxon>Ceratobasidiaceae</taxon>
        <taxon>Rhizoctonia</taxon>
    </lineage>
</organism>
<dbReference type="HOGENOM" id="CLU_2984735_0_0_1"/>
<dbReference type="Proteomes" id="UP000027456">
    <property type="component" value="Unassembled WGS sequence"/>
</dbReference>
<dbReference type="EMBL" id="AZST01001631">
    <property type="protein sequence ID" value="KEP45616.1"/>
    <property type="molecule type" value="Genomic_DNA"/>
</dbReference>
<keyword evidence="2" id="KW-1185">Reference proteome</keyword>
<reference evidence="1 2" key="1">
    <citation type="submission" date="2013-12" db="EMBL/GenBank/DDBJ databases">
        <authorList>
            <person name="Cubeta M."/>
            <person name="Pakala S."/>
            <person name="Fedorova N."/>
            <person name="Thomas E."/>
            <person name="Dean R."/>
            <person name="Jabaji S."/>
            <person name="Neate S."/>
            <person name="Toda T."/>
            <person name="Tavantzis S."/>
            <person name="Vilgalys R."/>
            <person name="Bharathan N."/>
            <person name="Pakala S."/>
            <person name="Losada L.S."/>
            <person name="Zafar N."/>
            <person name="Nierman W."/>
        </authorList>
    </citation>
    <scope>NUCLEOTIDE SEQUENCE [LARGE SCALE GENOMIC DNA]</scope>
    <source>
        <strain evidence="1 2">123E</strain>
    </source>
</reference>
<sequence length="58" mass="6641">LLTKLLKVNHRPLVSPLPSRILQKARPRAHRYNPSRLFSTEEAGEARLIPNCLPRLVC</sequence>
<accession>A0A074REQ5</accession>
<name>A0A074REQ5_9AGAM</name>
<comment type="caution">
    <text evidence="1">The sequence shown here is derived from an EMBL/GenBank/DDBJ whole genome shotgun (WGS) entry which is preliminary data.</text>
</comment>
<protein>
    <submittedName>
        <fullName evidence="1">Uncharacterized protein</fullName>
    </submittedName>
</protein>